<reference evidence="1 3" key="1">
    <citation type="submission" date="2018-06" db="EMBL/GenBank/DDBJ databases">
        <title>Complete Genome Sequence of the Microcystin-Degrading Bacterium Sphingosinicella microcystinivorans Strain B-9.</title>
        <authorList>
            <person name="Jin H."/>
            <person name="Nishizawa T."/>
            <person name="Guo Y."/>
            <person name="Nishizawa A."/>
            <person name="Park H."/>
            <person name="Kato H."/>
            <person name="Tsuji K."/>
            <person name="Harada K."/>
        </authorList>
    </citation>
    <scope>NUCLEOTIDE SEQUENCE [LARGE SCALE GENOMIC DNA]</scope>
    <source>
        <strain evidence="1 3">B9</strain>
    </source>
</reference>
<evidence type="ECO:0000313" key="4">
    <source>
        <dbReference type="Proteomes" id="UP000276029"/>
    </source>
</evidence>
<evidence type="ECO:0000313" key="3">
    <source>
        <dbReference type="Proteomes" id="UP000275727"/>
    </source>
</evidence>
<dbReference type="AlphaFoldDB" id="A0AAD1G1V2"/>
<keyword evidence="4" id="KW-1185">Reference proteome</keyword>
<sequence>MKPNYGAIFLGVVLTLFLGSVLLLSTRIGQAMIFSVEVWLNIPNAARATPLNPKGYPAIAMCRTIGLSDPEREAKENITRGDLRPFTVYGYWAQDVPGVFCPNGKYPIDKRGGTYVSDIRDACGQMSFSTAPPEKMKAYNRILAAQPRFQEITGCRPATYCEERYRKGMPVAAVQDPRCPGEPAVLFRIAQQGETAALTEALKDFSDRDPQTRDAITAAFLAALRRGKLENAERLLAAGADINGRVHDTHPNGRKWFDSPLSAAMSVTESSEKRIAIAQWLFGHGLNFSNPRTHQALSAVAHDDVKMVEYLLSKGASPNGMASKEELDRTANGNIATADTPGNGRPLYAAIRHALQRRGRDTPRDKAWADDEQRKAEMNAVTLYSAGARFSVDSKFEDELRVMPNIHIASVLLAAAHREGRLIELMDRLMPSKGEQWEELRQYFQKVRACKTIRPVARVDHIKLCAYGDV</sequence>
<evidence type="ECO:0008006" key="5">
    <source>
        <dbReference type="Google" id="ProtNLM"/>
    </source>
</evidence>
<accession>A0AAD1G1V2</accession>
<evidence type="ECO:0000313" key="1">
    <source>
        <dbReference type="EMBL" id="BBE34991.1"/>
    </source>
</evidence>
<dbReference type="SUPFAM" id="SSF48403">
    <property type="entry name" value="Ankyrin repeat"/>
    <property type="match status" value="1"/>
</dbReference>
<name>A0AAD1G1V2_SPHMI</name>
<dbReference type="Proteomes" id="UP000276029">
    <property type="component" value="Unassembled WGS sequence"/>
</dbReference>
<dbReference type="InterPro" id="IPR036770">
    <property type="entry name" value="Ankyrin_rpt-contain_sf"/>
</dbReference>
<dbReference type="Proteomes" id="UP000275727">
    <property type="component" value="Chromosome"/>
</dbReference>
<dbReference type="RefSeq" id="WP_126494780.1">
    <property type="nucleotide sequence ID" value="NZ_AP018711.1"/>
</dbReference>
<dbReference type="EMBL" id="AP018711">
    <property type="protein sequence ID" value="BBE34991.1"/>
    <property type="molecule type" value="Genomic_DNA"/>
</dbReference>
<dbReference type="EMBL" id="RBWX01000007">
    <property type="protein sequence ID" value="RKS92002.1"/>
    <property type="molecule type" value="Genomic_DNA"/>
</dbReference>
<gene>
    <name evidence="2" type="ORF">DFR51_1577</name>
    <name evidence="1" type="ORF">SmB9_26490</name>
</gene>
<evidence type="ECO:0000313" key="2">
    <source>
        <dbReference type="EMBL" id="RKS92002.1"/>
    </source>
</evidence>
<organism evidence="1 3">
    <name type="scientific">Sphingosinicella microcystinivorans</name>
    <dbReference type="NCBI Taxonomy" id="335406"/>
    <lineage>
        <taxon>Bacteria</taxon>
        <taxon>Pseudomonadati</taxon>
        <taxon>Pseudomonadota</taxon>
        <taxon>Alphaproteobacteria</taxon>
        <taxon>Sphingomonadales</taxon>
        <taxon>Sphingosinicellaceae</taxon>
        <taxon>Sphingosinicella</taxon>
    </lineage>
</organism>
<protein>
    <recommendedName>
        <fullName evidence="5">Ankyrin repeat protein</fullName>
    </recommendedName>
</protein>
<dbReference type="Gene3D" id="1.25.40.20">
    <property type="entry name" value="Ankyrin repeat-containing domain"/>
    <property type="match status" value="1"/>
</dbReference>
<reference evidence="2 4" key="2">
    <citation type="submission" date="2018-10" db="EMBL/GenBank/DDBJ databases">
        <title>Genomic Encyclopedia of Type Strains, Phase IV (KMG-IV): sequencing the most valuable type-strain genomes for metagenomic binning, comparative biology and taxonomic classification.</title>
        <authorList>
            <person name="Goeker M."/>
        </authorList>
    </citation>
    <scope>NUCLEOTIDE SEQUENCE [LARGE SCALE GENOMIC DNA]</scope>
    <source>
        <strain evidence="2 4">DSM 19791</strain>
    </source>
</reference>
<dbReference type="KEGG" id="smic:SmB9_26490"/>
<proteinExistence type="predicted"/>